<accession>A0A097EY10</accession>
<keyword evidence="2" id="KW-1185">Reference proteome</keyword>
<organism evidence="1 2">
    <name type="scientific">Escherichia phage 121Q</name>
    <dbReference type="NCBI Taxonomy" id="1555202"/>
    <lineage>
        <taxon>Viruses</taxon>
        <taxon>Duplodnaviria</taxon>
        <taxon>Heunggongvirae</taxon>
        <taxon>Uroviricota</taxon>
        <taxon>Caudoviricetes</taxon>
        <taxon>Asteriusvirus</taxon>
        <taxon>Asteriusvirus av121Q</taxon>
    </lineage>
</organism>
<proteinExistence type="predicted"/>
<dbReference type="RefSeq" id="YP_009102010.1">
    <property type="nucleotide sequence ID" value="NC_025447.1"/>
</dbReference>
<reference evidence="1 2" key="1">
    <citation type="submission" date="2014-09" db="EMBL/GenBank/DDBJ databases">
        <authorList>
            <person name="Lapin J.S."/>
            <person name="Pope W.H."/>
            <person name="Hua J."/>
            <person name="Ford M.E."/>
            <person name="Conway J.F."/>
            <person name="Hatfull G.F."/>
            <person name="Hendrix R.W."/>
        </authorList>
    </citation>
    <scope>NUCLEOTIDE SEQUENCE [LARGE SCALE GENOMIC DNA]</scope>
</reference>
<dbReference type="Proteomes" id="UP000029889">
    <property type="component" value="Segment"/>
</dbReference>
<evidence type="ECO:0000313" key="1">
    <source>
        <dbReference type="EMBL" id="AIT14313.1"/>
    </source>
</evidence>
<name>A0A097EY10_9CAUD</name>
<dbReference type="KEGG" id="vg:22111463"/>
<gene>
    <name evidence="1" type="primary">423</name>
    <name evidence="1" type="ORF">PBI_121Q_423</name>
</gene>
<dbReference type="EMBL" id="KM507819">
    <property type="protein sequence ID" value="AIT14313.1"/>
    <property type="molecule type" value="Genomic_DNA"/>
</dbReference>
<dbReference type="GeneID" id="22111463"/>
<protein>
    <submittedName>
        <fullName evidence="1">Uncharacterized protein</fullName>
    </submittedName>
</protein>
<evidence type="ECO:0000313" key="2">
    <source>
        <dbReference type="Proteomes" id="UP000029889"/>
    </source>
</evidence>
<sequence length="88" mass="10333">MNYKDFLLTYKIIRDLAHDNDSPSLEDTCTEMIHTIRGKIKKKFSTVIIGDDHAEFSDIIIRRDGKVEVQYYTDFGFTSIPLEIFPWD</sequence>